<keyword evidence="6" id="KW-0067">ATP-binding</keyword>
<dbReference type="OrthoDB" id="66620at2759"/>
<keyword evidence="4 9" id="KW-0812">Transmembrane</keyword>
<feature type="domain" description="ABC transporter" evidence="10">
    <location>
        <begin position="66"/>
        <end position="314"/>
    </location>
</feature>
<evidence type="ECO:0000313" key="11">
    <source>
        <dbReference type="EMBL" id="QTW43722.1"/>
    </source>
</evidence>
<dbReference type="PANTHER" id="PTHR48041">
    <property type="entry name" value="ABC TRANSPORTER G FAMILY MEMBER 28"/>
    <property type="match status" value="1"/>
</dbReference>
<evidence type="ECO:0000256" key="3">
    <source>
        <dbReference type="ARBA" id="ARBA00022448"/>
    </source>
</evidence>
<dbReference type="Pfam" id="PF01061">
    <property type="entry name" value="ABC2_membrane"/>
    <property type="match status" value="1"/>
</dbReference>
<feature type="transmembrane region" description="Helical" evidence="9">
    <location>
        <begin position="636"/>
        <end position="655"/>
    </location>
</feature>
<dbReference type="GO" id="GO:0140359">
    <property type="term" value="F:ABC-type transporter activity"/>
    <property type="evidence" value="ECO:0007669"/>
    <property type="project" value="InterPro"/>
</dbReference>
<keyword evidence="5" id="KW-0547">Nucleotide-binding</keyword>
<keyword evidence="7 9" id="KW-1133">Transmembrane helix</keyword>
<dbReference type="PANTHER" id="PTHR48041:SF139">
    <property type="entry name" value="PROTEIN SCARLET"/>
    <property type="match status" value="1"/>
</dbReference>
<evidence type="ECO:0000256" key="2">
    <source>
        <dbReference type="ARBA" id="ARBA00005814"/>
    </source>
</evidence>
<dbReference type="InterPro" id="IPR017871">
    <property type="entry name" value="ABC_transporter-like_CS"/>
</dbReference>
<dbReference type="Pfam" id="PF00005">
    <property type="entry name" value="ABC_tran"/>
    <property type="match status" value="1"/>
</dbReference>
<evidence type="ECO:0000256" key="5">
    <source>
        <dbReference type="ARBA" id="ARBA00022741"/>
    </source>
</evidence>
<dbReference type="Gene3D" id="3.40.50.300">
    <property type="entry name" value="P-loop containing nucleotide triphosphate hydrolases"/>
    <property type="match status" value="1"/>
</dbReference>
<dbReference type="Pfam" id="PF19055">
    <property type="entry name" value="ABC2_membrane_7"/>
    <property type="match status" value="1"/>
</dbReference>
<keyword evidence="3" id="KW-0813">Transport</keyword>
<name>A0A8B0MFX3_EURAF</name>
<dbReference type="GO" id="GO:0005524">
    <property type="term" value="F:ATP binding"/>
    <property type="evidence" value="ECO:0007669"/>
    <property type="project" value="UniProtKB-KW"/>
</dbReference>
<dbReference type="EMBL" id="MW149422">
    <property type="protein sequence ID" value="QTW43722.1"/>
    <property type="molecule type" value="mRNA"/>
</dbReference>
<dbReference type="AlphaFoldDB" id="A0A8B0MFX3"/>
<accession>A0A8B0MFX3</accession>
<protein>
    <submittedName>
        <fullName evidence="11">ABCG_out1</fullName>
    </submittedName>
</protein>
<evidence type="ECO:0000256" key="8">
    <source>
        <dbReference type="ARBA" id="ARBA00023136"/>
    </source>
</evidence>
<dbReference type="GO" id="GO:0016887">
    <property type="term" value="F:ATP hydrolysis activity"/>
    <property type="evidence" value="ECO:0007669"/>
    <property type="project" value="InterPro"/>
</dbReference>
<dbReference type="InterPro" id="IPR003593">
    <property type="entry name" value="AAA+_ATPase"/>
</dbReference>
<evidence type="ECO:0000256" key="4">
    <source>
        <dbReference type="ARBA" id="ARBA00022692"/>
    </source>
</evidence>
<dbReference type="GO" id="GO:0005886">
    <property type="term" value="C:plasma membrane"/>
    <property type="evidence" value="ECO:0007669"/>
    <property type="project" value="TreeGrafter"/>
</dbReference>
<evidence type="ECO:0000256" key="6">
    <source>
        <dbReference type="ARBA" id="ARBA00022840"/>
    </source>
</evidence>
<keyword evidence="8 9" id="KW-0472">Membrane</keyword>
<proteinExistence type="evidence at transcript level"/>
<dbReference type="PROSITE" id="PS00211">
    <property type="entry name" value="ABC_TRANSPORTER_1"/>
    <property type="match status" value="1"/>
</dbReference>
<dbReference type="InterPro" id="IPR050352">
    <property type="entry name" value="ABCG_transporters"/>
</dbReference>
<feature type="transmembrane region" description="Helical" evidence="9">
    <location>
        <begin position="474"/>
        <end position="500"/>
    </location>
</feature>
<dbReference type="SUPFAM" id="SSF52540">
    <property type="entry name" value="P-loop containing nucleoside triphosphate hydrolases"/>
    <property type="match status" value="1"/>
</dbReference>
<dbReference type="InterPro" id="IPR013525">
    <property type="entry name" value="ABC2_TM"/>
</dbReference>
<dbReference type="InterPro" id="IPR003439">
    <property type="entry name" value="ABC_transporter-like_ATP-bd"/>
</dbReference>
<dbReference type="PROSITE" id="PS50893">
    <property type="entry name" value="ABC_TRANSPORTER_2"/>
    <property type="match status" value="1"/>
</dbReference>
<sequence>MESVDKMGSVVNMGSVANMGSADNASVILVDQPPKNATLDLTFAWKDIKVSSKGTKPLLETVKYNLDIRNLCRSIFKPEKNELEEGKVLLQSTFGMIKTTELVAIIGPSGSGKSLFLDALVFNHGVGIDLEGSRYINGIEVDKQQMKGISAYVNQEDLFLEHLTPGEHLEYQSILRMGGLVPDKIRAKRVEEVILELGLMKCKDTIIGRRNEGLSGGERKRLSFASEVLTNPPIMFCDEPTTSLDSFNSDQVLTVLRNLANQGKIILTTIHQPSSSIFSLFDKVMLLGYGQVPFFGSMEETNQFFKDIGHPVPALYSPVDWYTSCLSTMGKSNYITNMYITSAVYSKNKAELQQEIEEGDFKQFPEEIHLTRTDKFCESSWEQFKGLLFRSADSKLRGDGGYRVDLYITLFIGSIIGSIFLDQDNSEDSVNNINALIFVILVMEILRVLDLSNDMSNALIIYKRESMNGLYKPYIFYLSKVLIDLPFSLFLVFLNFALVYWMSGMNESVVRFLQGVLLVFIFHIGVKGFALGVACLTDSYSNYINYLYIVLNIVHSGFMHKQDSDSWFYYTRFFTLNHYASTGLLYNQWIDEYNVSCRRLPDDWRKLDQTSCKTGLEVIEGELHEDLNFISQDNQLTILILMAFLFHALALLILWRKSLKH</sequence>
<reference evidence="11" key="2">
    <citation type="journal article" name="Mar. Pollut. Bull.">
        <title>The genome of the European estuarine calanoid copepod Eurytemora affinis: Potential use in molecular ecotoxicology.</title>
        <authorList>
            <person name="Choi B.S."/>
            <person name="Kim D.H."/>
            <person name="Kim M.S."/>
            <person name="Park J.C."/>
            <person name="Lee Y.H."/>
            <person name="Kim H.J."/>
            <person name="Jeong C.B."/>
            <person name="Hagiwara A."/>
            <person name="Souissi S."/>
            <person name="Lee J.S."/>
        </authorList>
    </citation>
    <scope>NUCLEOTIDE SEQUENCE</scope>
</reference>
<dbReference type="InterPro" id="IPR043926">
    <property type="entry name" value="ABCG_dom"/>
</dbReference>
<evidence type="ECO:0000259" key="10">
    <source>
        <dbReference type="PROSITE" id="PS50893"/>
    </source>
</evidence>
<dbReference type="InterPro" id="IPR027417">
    <property type="entry name" value="P-loop_NTPase"/>
</dbReference>
<evidence type="ECO:0000256" key="9">
    <source>
        <dbReference type="SAM" id="Phobius"/>
    </source>
</evidence>
<organism evidence="11">
    <name type="scientific">Eurytemora affinis</name>
    <name type="common">Copepod</name>
    <name type="synonym">Temora affinis</name>
    <dbReference type="NCBI Taxonomy" id="88015"/>
    <lineage>
        <taxon>Eukaryota</taxon>
        <taxon>Metazoa</taxon>
        <taxon>Ecdysozoa</taxon>
        <taxon>Arthropoda</taxon>
        <taxon>Crustacea</taxon>
        <taxon>Multicrustacea</taxon>
        <taxon>Hexanauplia</taxon>
        <taxon>Copepoda</taxon>
        <taxon>Calanoida</taxon>
        <taxon>Temoridae</taxon>
        <taxon>Eurytemora</taxon>
    </lineage>
</organism>
<feature type="transmembrane region" description="Helical" evidence="9">
    <location>
        <begin position="404"/>
        <end position="421"/>
    </location>
</feature>
<feature type="transmembrane region" description="Helical" evidence="9">
    <location>
        <begin position="433"/>
        <end position="453"/>
    </location>
</feature>
<evidence type="ECO:0000256" key="7">
    <source>
        <dbReference type="ARBA" id="ARBA00022989"/>
    </source>
</evidence>
<reference evidence="11" key="1">
    <citation type="submission" date="2020-10" db="EMBL/GenBank/DDBJ databases">
        <authorList>
            <person name="Kim D.-H."/>
        </authorList>
    </citation>
    <scope>NUCLEOTIDE SEQUENCE</scope>
</reference>
<comment type="similarity">
    <text evidence="2">Belongs to the ABC transporter superfamily. ABCG family. Eye pigment precursor importer (TC 3.A.1.204) subfamily.</text>
</comment>
<feature type="transmembrane region" description="Helical" evidence="9">
    <location>
        <begin position="512"/>
        <end position="536"/>
    </location>
</feature>
<evidence type="ECO:0000256" key="1">
    <source>
        <dbReference type="ARBA" id="ARBA00004141"/>
    </source>
</evidence>
<dbReference type="SMART" id="SM00382">
    <property type="entry name" value="AAA"/>
    <property type="match status" value="1"/>
</dbReference>
<comment type="subcellular location">
    <subcellularLocation>
        <location evidence="1">Membrane</location>
        <topology evidence="1">Multi-pass membrane protein</topology>
    </subcellularLocation>
</comment>